<organism evidence="2 3">
    <name type="scientific">Coprococcus eutactus</name>
    <dbReference type="NCBI Taxonomy" id="33043"/>
    <lineage>
        <taxon>Bacteria</taxon>
        <taxon>Bacillati</taxon>
        <taxon>Bacillota</taxon>
        <taxon>Clostridia</taxon>
        <taxon>Lachnospirales</taxon>
        <taxon>Lachnospiraceae</taxon>
        <taxon>Coprococcus</taxon>
    </lineage>
</organism>
<sequence>MSKENSVEENAAVDAATNEDDNTHVTSRKYKITVCVIAVLLAIAFLLKDYVIFREIMDESAIDEVGISSFIKWWFDERKSYMIIGVIIMLIPYEIIYNVVHKNFDFIDKDSDKSRKWTTIGYLVIMLRCLFGLYYLFM</sequence>
<evidence type="ECO:0000313" key="2">
    <source>
        <dbReference type="EMBL" id="RGS43617.1"/>
    </source>
</evidence>
<evidence type="ECO:0000313" key="3">
    <source>
        <dbReference type="Proteomes" id="UP000283295"/>
    </source>
</evidence>
<dbReference type="EMBL" id="QRVK01000005">
    <property type="protein sequence ID" value="RGS43617.1"/>
    <property type="molecule type" value="Genomic_DNA"/>
</dbReference>
<feature type="transmembrane region" description="Helical" evidence="1">
    <location>
        <begin position="30"/>
        <end position="47"/>
    </location>
</feature>
<proteinExistence type="predicted"/>
<protein>
    <submittedName>
        <fullName evidence="2">Uncharacterized protein</fullName>
    </submittedName>
</protein>
<comment type="caution">
    <text evidence="2">The sequence shown here is derived from an EMBL/GenBank/DDBJ whole genome shotgun (WGS) entry which is preliminary data.</text>
</comment>
<gene>
    <name evidence="2" type="ORF">DWX94_03315</name>
</gene>
<feature type="transmembrane region" description="Helical" evidence="1">
    <location>
        <begin position="81"/>
        <end position="100"/>
    </location>
</feature>
<keyword evidence="1" id="KW-1133">Transmembrane helix</keyword>
<keyword evidence="1" id="KW-0812">Transmembrane</keyword>
<dbReference type="AlphaFoldDB" id="A0A412IU04"/>
<name>A0A412IU04_9FIRM</name>
<feature type="transmembrane region" description="Helical" evidence="1">
    <location>
        <begin position="120"/>
        <end position="137"/>
    </location>
</feature>
<evidence type="ECO:0000256" key="1">
    <source>
        <dbReference type="SAM" id="Phobius"/>
    </source>
</evidence>
<keyword evidence="1" id="KW-0472">Membrane</keyword>
<dbReference type="Proteomes" id="UP000283295">
    <property type="component" value="Unassembled WGS sequence"/>
</dbReference>
<accession>A0A412IU04</accession>
<reference evidence="2 3" key="1">
    <citation type="submission" date="2018-08" db="EMBL/GenBank/DDBJ databases">
        <title>A genome reference for cultivated species of the human gut microbiota.</title>
        <authorList>
            <person name="Zou Y."/>
            <person name="Xue W."/>
            <person name="Luo G."/>
        </authorList>
    </citation>
    <scope>NUCLEOTIDE SEQUENCE [LARGE SCALE GENOMIC DNA]</scope>
    <source>
        <strain evidence="2 3">AF22-21</strain>
    </source>
</reference>